<evidence type="ECO:0000256" key="8">
    <source>
        <dbReference type="PROSITE-ProRule" id="PRU00169"/>
    </source>
</evidence>
<feature type="domain" description="Response regulatory" evidence="10">
    <location>
        <begin position="2"/>
        <end position="115"/>
    </location>
</feature>
<evidence type="ECO:0000256" key="6">
    <source>
        <dbReference type="ARBA" id="ARBA00023163"/>
    </source>
</evidence>
<dbReference type="AlphaFoldDB" id="A0A9W5Y187"/>
<gene>
    <name evidence="12" type="ORF">CFOLD11_14680</name>
</gene>
<organism evidence="12 13">
    <name type="scientific">Clostridium folliculivorans</name>
    <dbReference type="NCBI Taxonomy" id="2886038"/>
    <lineage>
        <taxon>Bacteria</taxon>
        <taxon>Bacillati</taxon>
        <taxon>Bacillota</taxon>
        <taxon>Clostridia</taxon>
        <taxon>Eubacteriales</taxon>
        <taxon>Clostridiaceae</taxon>
        <taxon>Clostridium</taxon>
    </lineage>
</organism>
<evidence type="ECO:0000313" key="13">
    <source>
        <dbReference type="Proteomes" id="UP001057868"/>
    </source>
</evidence>
<dbReference type="InterPro" id="IPR016032">
    <property type="entry name" value="Sig_transdc_resp-reg_C-effctor"/>
</dbReference>
<dbReference type="PANTHER" id="PTHR48111">
    <property type="entry name" value="REGULATOR OF RPOS"/>
    <property type="match status" value="1"/>
</dbReference>
<dbReference type="GO" id="GO:0000976">
    <property type="term" value="F:transcription cis-regulatory region binding"/>
    <property type="evidence" value="ECO:0007669"/>
    <property type="project" value="TreeGrafter"/>
</dbReference>
<evidence type="ECO:0000256" key="3">
    <source>
        <dbReference type="ARBA" id="ARBA00023012"/>
    </source>
</evidence>
<dbReference type="GO" id="GO:0000156">
    <property type="term" value="F:phosphorelay response regulator activity"/>
    <property type="evidence" value="ECO:0007669"/>
    <property type="project" value="TreeGrafter"/>
</dbReference>
<dbReference type="SUPFAM" id="SSF52172">
    <property type="entry name" value="CheY-like"/>
    <property type="match status" value="1"/>
</dbReference>
<dbReference type="EMBL" id="BQXY01000002">
    <property type="protein sequence ID" value="GKU24642.1"/>
    <property type="molecule type" value="Genomic_DNA"/>
</dbReference>
<dbReference type="InterPro" id="IPR011006">
    <property type="entry name" value="CheY-like_superfamily"/>
</dbReference>
<keyword evidence="4" id="KW-0805">Transcription regulation</keyword>
<dbReference type="SUPFAM" id="SSF46894">
    <property type="entry name" value="C-terminal effector domain of the bipartite response regulators"/>
    <property type="match status" value="1"/>
</dbReference>
<dbReference type="Gene3D" id="6.10.250.690">
    <property type="match status" value="1"/>
</dbReference>
<feature type="DNA-binding region" description="OmpR/PhoB-type" evidence="9">
    <location>
        <begin position="128"/>
        <end position="227"/>
    </location>
</feature>
<dbReference type="Gene3D" id="3.40.50.2300">
    <property type="match status" value="1"/>
</dbReference>
<feature type="modified residue" description="4-aspartylphosphate" evidence="8">
    <location>
        <position position="51"/>
    </location>
</feature>
<proteinExistence type="predicted"/>
<name>A0A9W5Y187_9CLOT</name>
<dbReference type="FunFam" id="1.10.10.10:FF:000018">
    <property type="entry name" value="DNA-binding response regulator ResD"/>
    <property type="match status" value="1"/>
</dbReference>
<dbReference type="Pfam" id="PF00486">
    <property type="entry name" value="Trans_reg_C"/>
    <property type="match status" value="1"/>
</dbReference>
<evidence type="ECO:0000256" key="2">
    <source>
        <dbReference type="ARBA" id="ARBA00022553"/>
    </source>
</evidence>
<dbReference type="CDD" id="cd00383">
    <property type="entry name" value="trans_reg_C"/>
    <property type="match status" value="1"/>
</dbReference>
<dbReference type="InterPro" id="IPR001789">
    <property type="entry name" value="Sig_transdc_resp-reg_receiver"/>
</dbReference>
<dbReference type="GO" id="GO:0005829">
    <property type="term" value="C:cytosol"/>
    <property type="evidence" value="ECO:0007669"/>
    <property type="project" value="TreeGrafter"/>
</dbReference>
<dbReference type="InterPro" id="IPR036388">
    <property type="entry name" value="WH-like_DNA-bd_sf"/>
</dbReference>
<evidence type="ECO:0000256" key="1">
    <source>
        <dbReference type="ARBA" id="ARBA00018672"/>
    </source>
</evidence>
<keyword evidence="3" id="KW-0902">Two-component regulatory system</keyword>
<evidence type="ECO:0000256" key="9">
    <source>
        <dbReference type="PROSITE-ProRule" id="PRU01091"/>
    </source>
</evidence>
<keyword evidence="6" id="KW-0804">Transcription</keyword>
<dbReference type="InterPro" id="IPR039420">
    <property type="entry name" value="WalR-like"/>
</dbReference>
<keyword evidence="5 9" id="KW-0238">DNA-binding</keyword>
<keyword evidence="13" id="KW-1185">Reference proteome</keyword>
<keyword evidence="2 8" id="KW-0597">Phosphoprotein</keyword>
<dbReference type="PROSITE" id="PS50110">
    <property type="entry name" value="RESPONSE_REGULATORY"/>
    <property type="match status" value="1"/>
</dbReference>
<evidence type="ECO:0000313" key="12">
    <source>
        <dbReference type="EMBL" id="GKU24642.1"/>
    </source>
</evidence>
<dbReference type="Gene3D" id="1.10.10.10">
    <property type="entry name" value="Winged helix-like DNA-binding domain superfamily/Winged helix DNA-binding domain"/>
    <property type="match status" value="1"/>
</dbReference>
<dbReference type="PROSITE" id="PS51755">
    <property type="entry name" value="OMPR_PHOB"/>
    <property type="match status" value="1"/>
</dbReference>
<accession>A0A9W5Y187</accession>
<evidence type="ECO:0000256" key="5">
    <source>
        <dbReference type="ARBA" id="ARBA00023125"/>
    </source>
</evidence>
<reference evidence="12" key="1">
    <citation type="journal article" date="2023" name="Int. J. Syst. Evol. Microbiol.">
        <title>&lt;i&gt;Clostridium folliculivorans&lt;/i&gt; sp. nov., isolated from soil samples of an organic paddy in Japan.</title>
        <authorList>
            <person name="Tazawa J."/>
            <person name="Kobayashi H."/>
            <person name="Tanizawa Y."/>
            <person name="Uchino A."/>
            <person name="Tanaka F."/>
            <person name="Urashima Y."/>
            <person name="Miura S."/>
            <person name="Sakamoto M."/>
            <person name="Ohkuma M."/>
            <person name="Tohno M."/>
        </authorList>
    </citation>
    <scope>NUCLEOTIDE SEQUENCE</scope>
    <source>
        <strain evidence="12">D1-1</strain>
    </source>
</reference>
<evidence type="ECO:0000256" key="4">
    <source>
        <dbReference type="ARBA" id="ARBA00023015"/>
    </source>
</evidence>
<dbReference type="InterPro" id="IPR001867">
    <property type="entry name" value="OmpR/PhoB-type_DNA-bd"/>
</dbReference>
<protein>
    <recommendedName>
        <fullName evidence="1">Stage 0 sporulation protein A homolog</fullName>
    </recommendedName>
</protein>
<evidence type="ECO:0000256" key="7">
    <source>
        <dbReference type="ARBA" id="ARBA00024867"/>
    </source>
</evidence>
<evidence type="ECO:0000259" key="11">
    <source>
        <dbReference type="PROSITE" id="PS51755"/>
    </source>
</evidence>
<dbReference type="Proteomes" id="UP001057868">
    <property type="component" value="Unassembled WGS sequence"/>
</dbReference>
<dbReference type="PANTHER" id="PTHR48111:SF26">
    <property type="entry name" value="STAGE 0 SPORULATION PROTEIN A HOMOLOG"/>
    <property type="match status" value="1"/>
</dbReference>
<dbReference type="CDD" id="cd17574">
    <property type="entry name" value="REC_OmpR"/>
    <property type="match status" value="1"/>
</dbReference>
<dbReference type="SMART" id="SM00448">
    <property type="entry name" value="REC"/>
    <property type="match status" value="1"/>
</dbReference>
<comment type="function">
    <text evidence="7">May play the central regulatory role in sporulation. It may be an element of the effector pathway responsible for the activation of sporulation genes in response to nutritional stress. Spo0A may act in concert with spo0H (a sigma factor) to control the expression of some genes that are critical to the sporulation process.</text>
</comment>
<comment type="caution">
    <text evidence="12">The sequence shown here is derived from an EMBL/GenBank/DDBJ whole genome shotgun (WGS) entry which is preliminary data.</text>
</comment>
<dbReference type="Pfam" id="PF00072">
    <property type="entry name" value="Response_reg"/>
    <property type="match status" value="1"/>
</dbReference>
<dbReference type="GO" id="GO:0032993">
    <property type="term" value="C:protein-DNA complex"/>
    <property type="evidence" value="ECO:0007669"/>
    <property type="project" value="TreeGrafter"/>
</dbReference>
<evidence type="ECO:0000259" key="10">
    <source>
        <dbReference type="PROSITE" id="PS50110"/>
    </source>
</evidence>
<dbReference type="SMART" id="SM00862">
    <property type="entry name" value="Trans_reg_C"/>
    <property type="match status" value="1"/>
</dbReference>
<dbReference type="GO" id="GO:0006355">
    <property type="term" value="P:regulation of DNA-templated transcription"/>
    <property type="evidence" value="ECO:0007669"/>
    <property type="project" value="InterPro"/>
</dbReference>
<feature type="domain" description="OmpR/PhoB-type" evidence="11">
    <location>
        <begin position="128"/>
        <end position="227"/>
    </location>
</feature>
<sequence>MKILIIEDDLNIAEMERDFLQLNGYNAEIVQDGTEGLKMALTGHYEVVIVDLMLPGKSGYEITKEIRKSLEIPIIVVSARTEDIDKIRVLDFGADDYMTKPFSPAELTARIKSHINRYNRLKGNMEAKELIIRGGLEINMSSHRVSVYSKEIQLTSKEYSILLLLASNPNVVFTKEHIFDKIWGDEFFGDTATVPVHIQKIRKKIEKDPSNPEFIETLWGTGYRFKQNK</sequence>